<evidence type="ECO:0000313" key="4">
    <source>
        <dbReference type="Proteomes" id="UP000070442"/>
    </source>
</evidence>
<gene>
    <name evidence="3" type="ORF">HMPREF1863_00280</name>
</gene>
<dbReference type="AlphaFoldDB" id="A0A134AKT6"/>
<dbReference type="GO" id="GO:0046872">
    <property type="term" value="F:metal ion binding"/>
    <property type="evidence" value="ECO:0007669"/>
    <property type="project" value="InterPro"/>
</dbReference>
<dbReference type="STRING" id="755172.HMPREF1863_00280"/>
<proteinExistence type="predicted"/>
<dbReference type="InterPro" id="IPR011761">
    <property type="entry name" value="ATP-grasp"/>
</dbReference>
<evidence type="ECO:0000313" key="3">
    <source>
        <dbReference type="EMBL" id="KXB68259.1"/>
    </source>
</evidence>
<sequence length="401" mass="46712">MEFKHRAVILGTDNPASLAIIRNLGRRKIHITTMDGGPSPYGVSKYTKEALIVPSCREEGQLLKTLVDYAASLEKKPVLFAATKDYRRFFDRHIEELEPYYLFPMKQSAVSTLSHDQTIHQLADSAGILVPERVNLTDGELLRQVPLLLGYPCLLKCSDPRFFKETFGENFFLIKNESALLDKLHAVEHHGCNHKCFLEAMIQGPEDHEYTANLYYGKDSELKGFLTAETIRKYPLPFGKTGYSKQKWIPELVNLVDPLFKKVGYRGVVETQWKRDEFSRKVYLLSLKPRFSESTEMFCHLGFETPYMYYLDALDLDIPVHFIDRDTHCHWKNKQRDLFAIYNYIKNDQMNLVKIISDYKFRKTNSAWAWDDMGPGLSYFGYAVEIRLSELWQKRPKFNKK</sequence>
<keyword evidence="4" id="KW-1185">Reference proteome</keyword>
<keyword evidence="1" id="KW-0067">ATP-binding</keyword>
<evidence type="ECO:0000256" key="1">
    <source>
        <dbReference type="PROSITE-ProRule" id="PRU00409"/>
    </source>
</evidence>
<organism evidence="3 4">
    <name type="scientific">Aedoeadaptatus coxii</name>
    <dbReference type="NCBI Taxonomy" id="755172"/>
    <lineage>
        <taxon>Bacteria</taxon>
        <taxon>Bacillati</taxon>
        <taxon>Bacillota</taxon>
        <taxon>Tissierellia</taxon>
        <taxon>Tissierellales</taxon>
        <taxon>Peptoniphilaceae</taxon>
        <taxon>Aedoeadaptatus</taxon>
    </lineage>
</organism>
<dbReference type="SUPFAM" id="SSF56059">
    <property type="entry name" value="Glutathione synthetase ATP-binding domain-like"/>
    <property type="match status" value="1"/>
</dbReference>
<dbReference type="GO" id="GO:0005524">
    <property type="term" value="F:ATP binding"/>
    <property type="evidence" value="ECO:0007669"/>
    <property type="project" value="UniProtKB-UniRule"/>
</dbReference>
<dbReference type="Proteomes" id="UP000070442">
    <property type="component" value="Unassembled WGS sequence"/>
</dbReference>
<dbReference type="PROSITE" id="PS50975">
    <property type="entry name" value="ATP_GRASP"/>
    <property type="match status" value="1"/>
</dbReference>
<dbReference type="EMBL" id="LSDG01000005">
    <property type="protein sequence ID" value="KXB68259.1"/>
    <property type="molecule type" value="Genomic_DNA"/>
</dbReference>
<evidence type="ECO:0000259" key="2">
    <source>
        <dbReference type="PROSITE" id="PS50975"/>
    </source>
</evidence>
<dbReference type="Gene3D" id="3.30.470.20">
    <property type="entry name" value="ATP-grasp fold, B domain"/>
    <property type="match status" value="1"/>
</dbReference>
<reference evidence="4" key="1">
    <citation type="submission" date="2016-01" db="EMBL/GenBank/DDBJ databases">
        <authorList>
            <person name="Mitreva M."/>
            <person name="Pepin K.H."/>
            <person name="Mihindukulasuriya K.A."/>
            <person name="Fulton R."/>
            <person name="Fronick C."/>
            <person name="O'Laughlin M."/>
            <person name="Miner T."/>
            <person name="Herter B."/>
            <person name="Rosa B.A."/>
            <person name="Cordes M."/>
            <person name="Tomlinson C."/>
            <person name="Wollam A."/>
            <person name="Palsikar V.B."/>
            <person name="Mardis E.R."/>
            <person name="Wilson R.K."/>
        </authorList>
    </citation>
    <scope>NUCLEOTIDE SEQUENCE [LARGE SCALE GENOMIC DNA]</scope>
    <source>
        <strain evidence="4">DNF00729</strain>
    </source>
</reference>
<protein>
    <recommendedName>
        <fullName evidence="2">ATP-grasp domain-containing protein</fullName>
    </recommendedName>
</protein>
<keyword evidence="1" id="KW-0547">Nucleotide-binding</keyword>
<comment type="caution">
    <text evidence="3">The sequence shown here is derived from an EMBL/GenBank/DDBJ whole genome shotgun (WGS) entry which is preliminary data.</text>
</comment>
<accession>A0A134AKT6</accession>
<name>A0A134AKT6_9FIRM</name>
<dbReference type="OrthoDB" id="5420347at2"/>
<dbReference type="PATRIC" id="fig|755172.3.peg.269"/>
<feature type="domain" description="ATP-grasp" evidence="2">
    <location>
        <begin position="120"/>
        <end position="327"/>
    </location>
</feature>
<dbReference type="RefSeq" id="WP_068366583.1">
    <property type="nucleotide sequence ID" value="NZ_KQ960157.1"/>
</dbReference>